<dbReference type="Gramene" id="ABP00348">
    <property type="protein sequence ID" value="ABP00348"/>
    <property type="gene ID" value="OSTLU_28183"/>
</dbReference>
<feature type="compositionally biased region" description="Basic and acidic residues" evidence="2">
    <location>
        <begin position="78"/>
        <end position="87"/>
    </location>
</feature>
<dbReference type="KEGG" id="olu:OSTLU_28183"/>
<dbReference type="Proteomes" id="UP000001568">
    <property type="component" value="Chromosome 16"/>
</dbReference>
<keyword evidence="4" id="KW-1185">Reference proteome</keyword>
<dbReference type="RefSeq" id="XP_001422054.1">
    <property type="nucleotide sequence ID" value="XM_001422017.1"/>
</dbReference>
<feature type="region of interest" description="Disordered" evidence="2">
    <location>
        <begin position="66"/>
        <end position="98"/>
    </location>
</feature>
<organism evidence="3 4">
    <name type="scientific">Ostreococcus lucimarinus (strain CCE9901)</name>
    <dbReference type="NCBI Taxonomy" id="436017"/>
    <lineage>
        <taxon>Eukaryota</taxon>
        <taxon>Viridiplantae</taxon>
        <taxon>Chlorophyta</taxon>
        <taxon>Mamiellophyceae</taxon>
        <taxon>Mamiellales</taxon>
        <taxon>Bathycoccaceae</taxon>
        <taxon>Ostreococcus</taxon>
    </lineage>
</organism>
<reference evidence="3 4" key="1">
    <citation type="journal article" date="2007" name="Proc. Natl. Acad. Sci. U.S.A.">
        <title>The tiny eukaryote Ostreococcus provides genomic insights into the paradox of plankton speciation.</title>
        <authorList>
            <person name="Palenik B."/>
            <person name="Grimwood J."/>
            <person name="Aerts A."/>
            <person name="Rouze P."/>
            <person name="Salamov A."/>
            <person name="Putnam N."/>
            <person name="Dupont C."/>
            <person name="Jorgensen R."/>
            <person name="Derelle E."/>
            <person name="Rombauts S."/>
            <person name="Zhou K."/>
            <person name="Otillar R."/>
            <person name="Merchant S.S."/>
            <person name="Podell S."/>
            <person name="Gaasterland T."/>
            <person name="Napoli C."/>
            <person name="Gendler K."/>
            <person name="Manuell A."/>
            <person name="Tai V."/>
            <person name="Vallon O."/>
            <person name="Piganeau G."/>
            <person name="Jancek S."/>
            <person name="Heijde M."/>
            <person name="Jabbari K."/>
            <person name="Bowler C."/>
            <person name="Lohr M."/>
            <person name="Robbens S."/>
            <person name="Werner G."/>
            <person name="Dubchak I."/>
            <person name="Pazour G.J."/>
            <person name="Ren Q."/>
            <person name="Paulsen I."/>
            <person name="Delwiche C."/>
            <person name="Schmutz J."/>
            <person name="Rokhsar D."/>
            <person name="Van de Peer Y."/>
            <person name="Moreau H."/>
            <person name="Grigoriev I.V."/>
        </authorList>
    </citation>
    <scope>NUCLEOTIDE SEQUENCE [LARGE SCALE GENOMIC DNA]</scope>
    <source>
        <strain evidence="3 4">CCE9901</strain>
    </source>
</reference>
<dbReference type="HOGENOM" id="CLU_2337410_0_0_1"/>
<dbReference type="OMA" id="FAKSMSK"/>
<evidence type="ECO:0000313" key="4">
    <source>
        <dbReference type="Proteomes" id="UP000001568"/>
    </source>
</evidence>
<proteinExistence type="predicted"/>
<dbReference type="GeneID" id="5005955"/>
<evidence type="ECO:0000256" key="1">
    <source>
        <dbReference type="SAM" id="Coils"/>
    </source>
</evidence>
<dbReference type="EMBL" id="CP000596">
    <property type="protein sequence ID" value="ABP00348.1"/>
    <property type="molecule type" value="Genomic_DNA"/>
</dbReference>
<evidence type="ECO:0000256" key="2">
    <source>
        <dbReference type="SAM" id="MobiDB-lite"/>
    </source>
</evidence>
<feature type="coiled-coil region" evidence="1">
    <location>
        <begin position="2"/>
        <end position="54"/>
    </location>
</feature>
<keyword evidence="1" id="KW-0175">Coiled coil</keyword>
<gene>
    <name evidence="3" type="ORF">OSTLU_28183</name>
</gene>
<protein>
    <submittedName>
        <fullName evidence="3">Uncharacterized protein</fullName>
    </submittedName>
</protein>
<evidence type="ECO:0000313" key="3">
    <source>
        <dbReference type="EMBL" id="ABP00348.1"/>
    </source>
</evidence>
<sequence>MKKNQEAARKKAEDAKAKSKALAEKSKAAAAKAAEAKKAAAVKAEAKRKEMAKKTAALNKTVGGTSRFAKSMSKGPVKMKDPLEGKKFNPFSLFGKKD</sequence>
<name>A4S9F4_OSTLU</name>
<dbReference type="AlphaFoldDB" id="A4S9F4"/>
<accession>A4S9F4</accession>